<gene>
    <name evidence="1" type="ORF">Mbo2_118</name>
</gene>
<protein>
    <submittedName>
        <fullName evidence="1">Uncharacterized protein</fullName>
    </submittedName>
</protein>
<accession>A0A9E7IN86</accession>
<dbReference type="Proteomes" id="UP001057233">
    <property type="component" value="Segment"/>
</dbReference>
<dbReference type="EMBL" id="ON191531">
    <property type="protein sequence ID" value="URG17488.1"/>
    <property type="molecule type" value="Genomic_DNA"/>
</dbReference>
<reference evidence="1" key="1">
    <citation type="submission" date="2022-04" db="EMBL/GenBank/DDBJ databases">
        <authorList>
            <person name="Hwangbo M."/>
            <person name="Wang B."/>
            <person name="Gill J.J."/>
            <person name="Chu K.-H."/>
            <person name="Young R."/>
        </authorList>
    </citation>
    <scope>NUCLEOTIDE SEQUENCE</scope>
</reference>
<organism evidence="1 2">
    <name type="scientific">Rhodococcus phage Mbo2</name>
    <dbReference type="NCBI Taxonomy" id="2936911"/>
    <lineage>
        <taxon>Viruses</taxon>
        <taxon>Duplodnaviria</taxon>
        <taxon>Heunggongvirae</taxon>
        <taxon>Uroviricota</taxon>
        <taxon>Caudoviricetes</taxon>
        <taxon>Caudoviricetes incertae sedis</taxon>
        <taxon>Mboduovirus</taxon>
        <taxon>Mboduovirus mbo2</taxon>
    </lineage>
</organism>
<proteinExistence type="predicted"/>
<sequence length="151" mass="16852">MNAREKAVTALAADIAKQMTKRHETLPQETYDRFLRSNLQIAECRAREAVTSIELAGLMIVPAQFSSGEPEQVPALPVATMTHREDGSYEFQFAEENMGHHGQDCDCDFTSRFGMYRHDILGHDRKPTGPERIRAAIERDGGTTPTVQGFA</sequence>
<keyword evidence="2" id="KW-1185">Reference proteome</keyword>
<evidence type="ECO:0000313" key="1">
    <source>
        <dbReference type="EMBL" id="URG17488.1"/>
    </source>
</evidence>
<evidence type="ECO:0000313" key="2">
    <source>
        <dbReference type="Proteomes" id="UP001057233"/>
    </source>
</evidence>
<name>A0A9E7IN86_9CAUD</name>